<reference evidence="6" key="2">
    <citation type="submission" date="2016-10" db="EMBL/GenBank/DDBJ databases">
        <authorList>
            <person name="Varghese N."/>
            <person name="Submissions S."/>
        </authorList>
    </citation>
    <scope>NUCLEOTIDE SEQUENCE [LARGE SCALE GENOMIC DNA]</scope>
    <source>
        <strain evidence="6">BS3782</strain>
    </source>
</reference>
<dbReference type="NCBIfam" id="TIGR01509">
    <property type="entry name" value="HAD-SF-IA-v3"/>
    <property type="match status" value="1"/>
</dbReference>
<dbReference type="Pfam" id="PF00702">
    <property type="entry name" value="Hydrolase"/>
    <property type="match status" value="1"/>
</dbReference>
<evidence type="ECO:0000256" key="3">
    <source>
        <dbReference type="ARBA" id="ARBA00022842"/>
    </source>
</evidence>
<keyword evidence="6" id="KW-1185">Reference proteome</keyword>
<evidence type="ECO:0000256" key="1">
    <source>
        <dbReference type="ARBA" id="ARBA00001946"/>
    </source>
</evidence>
<dbReference type="Proteomes" id="UP000434925">
    <property type="component" value="Unassembled WGS sequence"/>
</dbReference>
<evidence type="ECO:0000313" key="6">
    <source>
        <dbReference type="Proteomes" id="UP000182814"/>
    </source>
</evidence>
<dbReference type="EMBL" id="LT629746">
    <property type="protein sequence ID" value="SDS36080.1"/>
    <property type="molecule type" value="Genomic_DNA"/>
</dbReference>
<dbReference type="SFLD" id="SFLDG01129">
    <property type="entry name" value="C1.5:_HAD__Beta-PGM__Phosphata"/>
    <property type="match status" value="1"/>
</dbReference>
<comment type="cofactor">
    <cofactor evidence="1">
        <name>Mg(2+)</name>
        <dbReference type="ChEBI" id="CHEBI:18420"/>
    </cofactor>
</comment>
<dbReference type="RefSeq" id="WP_048396280.1">
    <property type="nucleotide sequence ID" value="NZ_JYLB01000006.1"/>
</dbReference>
<accession>A0A0J6H1D4</accession>
<evidence type="ECO:0000313" key="4">
    <source>
        <dbReference type="EMBL" id="KAB0504352.1"/>
    </source>
</evidence>
<keyword evidence="3" id="KW-0460">Magnesium</keyword>
<dbReference type="Gene3D" id="3.40.50.1000">
    <property type="entry name" value="HAD superfamily/HAD-like"/>
    <property type="match status" value="1"/>
</dbReference>
<dbReference type="SFLD" id="SFLDS00003">
    <property type="entry name" value="Haloacid_Dehalogenase"/>
    <property type="match status" value="1"/>
</dbReference>
<dbReference type="InterPro" id="IPR023214">
    <property type="entry name" value="HAD_sf"/>
</dbReference>
<dbReference type="EMBL" id="VZPO01000005">
    <property type="protein sequence ID" value="KAB0504352.1"/>
    <property type="molecule type" value="Genomic_DNA"/>
</dbReference>
<dbReference type="PANTHER" id="PTHR46470:SF4">
    <property type="entry name" value="5-AMINO-6-(5-PHOSPHO-D-RIBITYLAMINO)URACIL PHOSPHATASE YIGB"/>
    <property type="match status" value="1"/>
</dbReference>
<dbReference type="NCBIfam" id="TIGR01549">
    <property type="entry name" value="HAD-SF-IA-v1"/>
    <property type="match status" value="1"/>
</dbReference>
<dbReference type="InterPro" id="IPR036412">
    <property type="entry name" value="HAD-like_sf"/>
</dbReference>
<dbReference type="PANTHER" id="PTHR46470">
    <property type="entry name" value="N-ACYLNEURAMINATE-9-PHOSPHATASE"/>
    <property type="match status" value="1"/>
</dbReference>
<dbReference type="SUPFAM" id="SSF56784">
    <property type="entry name" value="HAD-like"/>
    <property type="match status" value="1"/>
</dbReference>
<dbReference type="InterPro" id="IPR051400">
    <property type="entry name" value="HAD-like_hydrolase"/>
</dbReference>
<dbReference type="PATRIC" id="fig|163011.3.peg.4892"/>
<reference evidence="5" key="1">
    <citation type="submission" date="2016-10" db="EMBL/GenBank/DDBJ databases">
        <authorList>
            <person name="de Groot N.N."/>
        </authorList>
    </citation>
    <scope>NUCLEOTIDE SEQUENCE [LARGE SCALE GENOMIC DNA]</scope>
    <source>
        <strain evidence="5">BS3782</strain>
    </source>
</reference>
<evidence type="ECO:0000313" key="5">
    <source>
        <dbReference type="EMBL" id="SDS36080.1"/>
    </source>
</evidence>
<reference evidence="4 7" key="3">
    <citation type="submission" date="2019-09" db="EMBL/GenBank/DDBJ databases">
        <title>Draft genome sequences of 48 bacterial type strains from the CCUG.</title>
        <authorList>
            <person name="Tunovic T."/>
            <person name="Pineiro-Iglesias B."/>
            <person name="Unosson C."/>
            <person name="Inganas E."/>
            <person name="Ohlen M."/>
            <person name="Cardew S."/>
            <person name="Jensie-Markopoulos S."/>
            <person name="Salva-Serra F."/>
            <person name="Jaen-Luchoro D."/>
            <person name="Karlsson R."/>
            <person name="Svensson-Stadler L."/>
            <person name="Chun J."/>
            <person name="Moore E."/>
        </authorList>
    </citation>
    <scope>NUCLEOTIDE SEQUENCE [LARGE SCALE GENOMIC DNA]</scope>
    <source>
        <strain evidence="4 7">CCUG 51522</strain>
    </source>
</reference>
<organism evidence="5 6">
    <name type="scientific">Pseudomonas lini</name>
    <dbReference type="NCBI Taxonomy" id="163011"/>
    <lineage>
        <taxon>Bacteria</taxon>
        <taxon>Pseudomonadati</taxon>
        <taxon>Pseudomonadota</taxon>
        <taxon>Gammaproteobacteria</taxon>
        <taxon>Pseudomonadales</taxon>
        <taxon>Pseudomonadaceae</taxon>
        <taxon>Pseudomonas</taxon>
    </lineage>
</organism>
<dbReference type="AlphaFoldDB" id="A0A0J6H1D4"/>
<dbReference type="GO" id="GO:0016787">
    <property type="term" value="F:hydrolase activity"/>
    <property type="evidence" value="ECO:0007669"/>
    <property type="project" value="UniProtKB-KW"/>
</dbReference>
<evidence type="ECO:0000256" key="2">
    <source>
        <dbReference type="ARBA" id="ARBA00022801"/>
    </source>
</evidence>
<keyword evidence="2 5" id="KW-0378">Hydrolase</keyword>
<evidence type="ECO:0000313" key="7">
    <source>
        <dbReference type="Proteomes" id="UP000434925"/>
    </source>
</evidence>
<dbReference type="Proteomes" id="UP000182814">
    <property type="component" value="Chromosome I"/>
</dbReference>
<protein>
    <submittedName>
        <fullName evidence="4">HAD-IA family hydrolase</fullName>
    </submittedName>
    <submittedName>
        <fullName evidence="5">Putative hydrolase of the HAD superfamily</fullName>
    </submittedName>
</protein>
<sequence>MTLQLITFDLDDTLWDTAPVIASAEVILREWLTEHAPNLGAVPVEHLWSIRERVLSNEPSLKHRISAVRRRVLFHALEEAGYGHTDASDLAEQGFEVFLHARHQLEIFPEVQPTLEILANHYALGVVTNGNADVRRLGLADYFKFALCAEDIGIAKPDARLFHEALLRGGATAETAVHIGDHPGDDIAGAQQAGLRAIWFNPAGKVWEAEKAPDAEIRSLNELPGLLARWNSASA</sequence>
<name>A0A0J6H1D4_9PSED</name>
<dbReference type="Gene3D" id="1.20.120.1600">
    <property type="match status" value="1"/>
</dbReference>
<dbReference type="GO" id="GO:0009231">
    <property type="term" value="P:riboflavin biosynthetic process"/>
    <property type="evidence" value="ECO:0007669"/>
    <property type="project" value="TreeGrafter"/>
</dbReference>
<gene>
    <name evidence="4" type="ORF">F7R14_14940</name>
    <name evidence="5" type="ORF">SAMN04490191_1283</name>
</gene>
<proteinExistence type="predicted"/>
<dbReference type="InterPro" id="IPR006439">
    <property type="entry name" value="HAD-SF_hydro_IA"/>
</dbReference>